<dbReference type="InterPro" id="IPR005119">
    <property type="entry name" value="LysR_subst-bd"/>
</dbReference>
<comment type="caution">
    <text evidence="6">The sequence shown here is derived from an EMBL/GenBank/DDBJ whole genome shotgun (WGS) entry which is preliminary data.</text>
</comment>
<dbReference type="InterPro" id="IPR036388">
    <property type="entry name" value="WH-like_DNA-bd_sf"/>
</dbReference>
<organism evidence="6 7">
    <name type="scientific">Marinimicrococcus flavescens</name>
    <dbReference type="NCBI Taxonomy" id="3031815"/>
    <lineage>
        <taxon>Bacteria</taxon>
        <taxon>Pseudomonadati</taxon>
        <taxon>Pseudomonadota</taxon>
        <taxon>Alphaproteobacteria</taxon>
        <taxon>Geminicoccales</taxon>
        <taxon>Geminicoccaceae</taxon>
        <taxon>Marinimicrococcus</taxon>
    </lineage>
</organism>
<dbReference type="SUPFAM" id="SSF53850">
    <property type="entry name" value="Periplasmic binding protein-like II"/>
    <property type="match status" value="1"/>
</dbReference>
<keyword evidence="7" id="KW-1185">Reference proteome</keyword>
<dbReference type="GO" id="GO:0000976">
    <property type="term" value="F:transcription cis-regulatory region binding"/>
    <property type="evidence" value="ECO:0007669"/>
    <property type="project" value="TreeGrafter"/>
</dbReference>
<proteinExistence type="inferred from homology"/>
<dbReference type="PANTHER" id="PTHR30126">
    <property type="entry name" value="HTH-TYPE TRANSCRIPTIONAL REGULATOR"/>
    <property type="match status" value="1"/>
</dbReference>
<evidence type="ECO:0000256" key="2">
    <source>
        <dbReference type="ARBA" id="ARBA00023015"/>
    </source>
</evidence>
<evidence type="ECO:0000259" key="5">
    <source>
        <dbReference type="PROSITE" id="PS50931"/>
    </source>
</evidence>
<dbReference type="InterPro" id="IPR000847">
    <property type="entry name" value="LysR_HTH_N"/>
</dbReference>
<comment type="similarity">
    <text evidence="1">Belongs to the LysR transcriptional regulatory family.</text>
</comment>
<dbReference type="SUPFAM" id="SSF46785">
    <property type="entry name" value="Winged helix' DNA-binding domain"/>
    <property type="match status" value="1"/>
</dbReference>
<evidence type="ECO:0000313" key="7">
    <source>
        <dbReference type="Proteomes" id="UP001301140"/>
    </source>
</evidence>
<dbReference type="EMBL" id="JARGEQ010000083">
    <property type="protein sequence ID" value="MDF1586450.1"/>
    <property type="molecule type" value="Genomic_DNA"/>
</dbReference>
<protein>
    <submittedName>
        <fullName evidence="6">LysR family transcriptional regulator</fullName>
    </submittedName>
</protein>
<dbReference type="GO" id="GO:0003700">
    <property type="term" value="F:DNA-binding transcription factor activity"/>
    <property type="evidence" value="ECO:0007669"/>
    <property type="project" value="InterPro"/>
</dbReference>
<dbReference type="RefSeq" id="WP_327788866.1">
    <property type="nucleotide sequence ID" value="NZ_JARGEQ010000083.1"/>
</dbReference>
<evidence type="ECO:0000256" key="4">
    <source>
        <dbReference type="ARBA" id="ARBA00023163"/>
    </source>
</evidence>
<feature type="domain" description="HTH lysR-type" evidence="5">
    <location>
        <begin position="1"/>
        <end position="58"/>
    </location>
</feature>
<keyword evidence="2" id="KW-0805">Transcription regulation</keyword>
<dbReference type="PANTHER" id="PTHR30126:SF94">
    <property type="entry name" value="LYSR FAMILY TRANSCRIPTIONAL REGULATOR"/>
    <property type="match status" value="1"/>
</dbReference>
<dbReference type="CDD" id="cd05466">
    <property type="entry name" value="PBP2_LTTR_substrate"/>
    <property type="match status" value="1"/>
</dbReference>
<evidence type="ECO:0000256" key="1">
    <source>
        <dbReference type="ARBA" id="ARBA00009437"/>
    </source>
</evidence>
<reference evidence="6 7" key="1">
    <citation type="submission" date="2023-03" db="EMBL/GenBank/DDBJ databases">
        <title>YIM 152171 draft genome.</title>
        <authorList>
            <person name="Yang Z."/>
        </authorList>
    </citation>
    <scope>NUCLEOTIDE SEQUENCE [LARGE SCALE GENOMIC DNA]</scope>
    <source>
        <strain evidence="6 7">YIM 152171</strain>
    </source>
</reference>
<dbReference type="PRINTS" id="PR00039">
    <property type="entry name" value="HTHLYSR"/>
</dbReference>
<keyword evidence="3" id="KW-0238">DNA-binding</keyword>
<dbReference type="Gene3D" id="3.40.190.290">
    <property type="match status" value="1"/>
</dbReference>
<dbReference type="Pfam" id="PF00126">
    <property type="entry name" value="HTH_1"/>
    <property type="match status" value="1"/>
</dbReference>
<dbReference type="Proteomes" id="UP001301140">
    <property type="component" value="Unassembled WGS sequence"/>
</dbReference>
<dbReference type="Gene3D" id="1.10.10.10">
    <property type="entry name" value="Winged helix-like DNA-binding domain superfamily/Winged helix DNA-binding domain"/>
    <property type="match status" value="1"/>
</dbReference>
<dbReference type="InterPro" id="IPR036390">
    <property type="entry name" value="WH_DNA-bd_sf"/>
</dbReference>
<sequence length="299" mass="32683">MSVTQLRAFHLVAAAGGYSQAAREMAVSQSTLSAHVRQLEAASGLALFERKPRGVVLTPDGEALYQVTSRLFTALAEARIILKREAADGGRLRVAADGAGHCLPILSALRQRRPNLVFSLQVLNSGAVIEQLLDYRADAGITAQAPSNERIYSRPLTSMRVGAFVPKEHSWARRGRLRMKDLEGCAFVLRERGSRTRAVFEQNLERHDVTLGPVLEVSTREGVREAVAAGFGVGVTADLEFGFDARLRYLPISDATETIDEFVVCLEERKRVPIIAEFFACAEAVILPSGHERTDPSEA</sequence>
<name>A0AAP4D509_9PROT</name>
<keyword evidence="4" id="KW-0804">Transcription</keyword>
<evidence type="ECO:0000313" key="6">
    <source>
        <dbReference type="EMBL" id="MDF1586450.1"/>
    </source>
</evidence>
<accession>A0AAP4D509</accession>
<dbReference type="PROSITE" id="PS50931">
    <property type="entry name" value="HTH_LYSR"/>
    <property type="match status" value="1"/>
</dbReference>
<evidence type="ECO:0000256" key="3">
    <source>
        <dbReference type="ARBA" id="ARBA00023125"/>
    </source>
</evidence>
<dbReference type="Pfam" id="PF03466">
    <property type="entry name" value="LysR_substrate"/>
    <property type="match status" value="1"/>
</dbReference>
<dbReference type="AlphaFoldDB" id="A0AAP4D509"/>
<gene>
    <name evidence="6" type="ORF">PZ740_08640</name>
</gene>